<dbReference type="InterPro" id="IPR000477">
    <property type="entry name" value="RT_dom"/>
</dbReference>
<dbReference type="InterPro" id="IPR001969">
    <property type="entry name" value="Aspartic_peptidase_AS"/>
</dbReference>
<dbReference type="SUPFAM" id="SSF50630">
    <property type="entry name" value="Acid proteases"/>
    <property type="match status" value="1"/>
</dbReference>
<dbReference type="GO" id="GO:0003964">
    <property type="term" value="F:RNA-directed DNA polymerase activity"/>
    <property type="evidence" value="ECO:0007669"/>
    <property type="project" value="UniProtKB-KW"/>
</dbReference>
<dbReference type="PROSITE" id="PS00141">
    <property type="entry name" value="ASP_PROTEASE"/>
    <property type="match status" value="1"/>
</dbReference>
<dbReference type="InterPro" id="IPR021109">
    <property type="entry name" value="Peptidase_aspartic_dom_sf"/>
</dbReference>
<keyword evidence="4" id="KW-0540">Nuclease</keyword>
<dbReference type="PROSITE" id="PS50878">
    <property type="entry name" value="RT_POL"/>
    <property type="match status" value="1"/>
</dbReference>
<dbReference type="KEGG" id="tpal:117641625"/>
<dbReference type="GO" id="GO:0004519">
    <property type="term" value="F:endonuclease activity"/>
    <property type="evidence" value="ECO:0007669"/>
    <property type="project" value="UniProtKB-KW"/>
</dbReference>
<dbReference type="InterPro" id="IPR041373">
    <property type="entry name" value="RT_RNaseH"/>
</dbReference>
<dbReference type="RefSeq" id="XP_034235001.1">
    <property type="nucleotide sequence ID" value="XM_034379110.1"/>
</dbReference>
<dbReference type="PANTHER" id="PTHR37984:SF5">
    <property type="entry name" value="PROTEIN NYNRIN-LIKE"/>
    <property type="match status" value="1"/>
</dbReference>
<evidence type="ECO:0000256" key="4">
    <source>
        <dbReference type="ARBA" id="ARBA00022722"/>
    </source>
</evidence>
<keyword evidence="11" id="KW-1185">Reference proteome</keyword>
<organism evidence="12">
    <name type="scientific">Thrips palmi</name>
    <name type="common">Melon thrips</name>
    <dbReference type="NCBI Taxonomy" id="161013"/>
    <lineage>
        <taxon>Eukaryota</taxon>
        <taxon>Metazoa</taxon>
        <taxon>Ecdysozoa</taxon>
        <taxon>Arthropoda</taxon>
        <taxon>Hexapoda</taxon>
        <taxon>Insecta</taxon>
        <taxon>Pterygota</taxon>
        <taxon>Neoptera</taxon>
        <taxon>Paraneoptera</taxon>
        <taxon>Thysanoptera</taxon>
        <taxon>Terebrantia</taxon>
        <taxon>Thripoidea</taxon>
        <taxon>Thripidae</taxon>
        <taxon>Thrips</taxon>
    </lineage>
</organism>
<evidence type="ECO:0000256" key="5">
    <source>
        <dbReference type="ARBA" id="ARBA00022759"/>
    </source>
</evidence>
<evidence type="ECO:0000256" key="6">
    <source>
        <dbReference type="ARBA" id="ARBA00022801"/>
    </source>
</evidence>
<evidence type="ECO:0000259" key="10">
    <source>
        <dbReference type="PROSITE" id="PS50878"/>
    </source>
</evidence>
<keyword evidence="9" id="KW-0472">Membrane</keyword>
<keyword evidence="5" id="KW-0255">Endonuclease</keyword>
<evidence type="ECO:0000256" key="9">
    <source>
        <dbReference type="SAM" id="Phobius"/>
    </source>
</evidence>
<dbReference type="PANTHER" id="PTHR37984">
    <property type="entry name" value="PROTEIN CBG26694"/>
    <property type="match status" value="1"/>
</dbReference>
<dbReference type="CDD" id="cd00303">
    <property type="entry name" value="retropepsin_like"/>
    <property type="match status" value="1"/>
</dbReference>
<dbReference type="InterPro" id="IPR043502">
    <property type="entry name" value="DNA/RNA_pol_sf"/>
</dbReference>
<dbReference type="Gene3D" id="3.30.70.270">
    <property type="match status" value="2"/>
</dbReference>
<reference evidence="12" key="1">
    <citation type="submission" date="2025-08" db="UniProtKB">
        <authorList>
            <consortium name="RefSeq"/>
        </authorList>
    </citation>
    <scope>IDENTIFICATION</scope>
    <source>
        <tissue evidence="12">Total insect</tissue>
    </source>
</reference>
<dbReference type="Pfam" id="PF00078">
    <property type="entry name" value="RVT_1"/>
    <property type="match status" value="1"/>
</dbReference>
<dbReference type="InterPro" id="IPR018061">
    <property type="entry name" value="Retropepsins"/>
</dbReference>
<dbReference type="OrthoDB" id="41323at2759"/>
<feature type="compositionally biased region" description="Polar residues" evidence="8">
    <location>
        <begin position="1435"/>
        <end position="1445"/>
    </location>
</feature>
<keyword evidence="3" id="KW-0548">Nucleotidyltransferase</keyword>
<dbReference type="GO" id="GO:0004190">
    <property type="term" value="F:aspartic-type endopeptidase activity"/>
    <property type="evidence" value="ECO:0007669"/>
    <property type="project" value="InterPro"/>
</dbReference>
<evidence type="ECO:0000256" key="1">
    <source>
        <dbReference type="ARBA" id="ARBA00012493"/>
    </source>
</evidence>
<dbReference type="CDD" id="cd01647">
    <property type="entry name" value="RT_LTR"/>
    <property type="match status" value="1"/>
</dbReference>
<evidence type="ECO:0000313" key="11">
    <source>
        <dbReference type="Proteomes" id="UP000515158"/>
    </source>
</evidence>
<dbReference type="SUPFAM" id="SSF56672">
    <property type="entry name" value="DNA/RNA polymerases"/>
    <property type="match status" value="1"/>
</dbReference>
<keyword evidence="2" id="KW-0808">Transferase</keyword>
<proteinExistence type="predicted"/>
<feature type="transmembrane region" description="Helical" evidence="9">
    <location>
        <begin position="1375"/>
        <end position="1398"/>
    </location>
</feature>
<feature type="region of interest" description="Disordered" evidence="8">
    <location>
        <begin position="1426"/>
        <end position="1458"/>
    </location>
</feature>
<dbReference type="InParanoid" id="A0A6P8YEX3"/>
<dbReference type="Gene3D" id="3.10.10.10">
    <property type="entry name" value="HIV Type 1 Reverse Transcriptase, subunit A, domain 1"/>
    <property type="match status" value="1"/>
</dbReference>
<evidence type="ECO:0000256" key="8">
    <source>
        <dbReference type="SAM" id="MobiDB-lite"/>
    </source>
</evidence>
<evidence type="ECO:0000256" key="7">
    <source>
        <dbReference type="ARBA" id="ARBA00022918"/>
    </source>
</evidence>
<feature type="non-terminal residue" evidence="12">
    <location>
        <position position="1"/>
    </location>
</feature>
<keyword evidence="6" id="KW-0378">Hydrolase</keyword>
<dbReference type="InterPro" id="IPR043128">
    <property type="entry name" value="Rev_trsase/Diguanyl_cyclase"/>
</dbReference>
<dbReference type="GO" id="GO:0006508">
    <property type="term" value="P:proteolysis"/>
    <property type="evidence" value="ECO:0007669"/>
    <property type="project" value="InterPro"/>
</dbReference>
<evidence type="ECO:0000313" key="12">
    <source>
        <dbReference type="RefSeq" id="XP_034235001.1"/>
    </source>
</evidence>
<name>A0A6P8YEX3_THRPL</name>
<keyword evidence="9" id="KW-1133">Transmembrane helix</keyword>
<dbReference type="Proteomes" id="UP000515158">
    <property type="component" value="Unplaced"/>
</dbReference>
<dbReference type="CDD" id="cd09274">
    <property type="entry name" value="RNase_HI_RT_Ty3"/>
    <property type="match status" value="1"/>
</dbReference>
<dbReference type="InterPro" id="IPR050951">
    <property type="entry name" value="Retrovirus_Pol_polyprotein"/>
</dbReference>
<keyword evidence="9" id="KW-0812">Transmembrane</keyword>
<evidence type="ECO:0000256" key="3">
    <source>
        <dbReference type="ARBA" id="ARBA00022695"/>
    </source>
</evidence>
<feature type="region of interest" description="Disordered" evidence="8">
    <location>
        <begin position="1"/>
        <end position="33"/>
    </location>
</feature>
<keyword evidence="7" id="KW-0695">RNA-directed DNA polymerase</keyword>
<sequence>KPEWTQVRYSHRGNAAARRVPSPAPSPVPPENSGDALCSCNVDPEVLKRVARLPPEEVVQLADPEWYNQRVRVLVNGVEALAALEPSARCSLLHPRLVNSALVSADRVKHVVFGDSYASPVLGFSFGLLQLEDGVKLGLRFRVSEIPVDLVLGSDFLSRVNDTWRCTEDGRLEPVAVCEIGANTEELFTVRLRVDGLQLRAAIDTGATRTVLHSRFLTDSKALKAANVSLRIANSARLKVHGQYSPLFEFDGGPALEHPTIVADMLPVDILLGNDLLRRLKGAVDWKTETARLEWAGVEYLLPRWADGGGASAEPRATTASNILVAESRRLGDIDVSAAHDSPISLLTCNEMLLEPRQLTAVQVHAGHVVPELPAVCTPKRLLGSDSIFSLESVVTSAMEVYILNDSDEQVTLPAGTRVATIDFEDRGLDPATVVPGSLGEVCCAVAGGRLELESCDDQLSGTLCSVAEGAGVADRPPLPSLEEADISPAQRDKVRHLLHNYRHVFAYELKPGAFIPNAWAHLERKVNSTIFKKNWPWSEMQRRLAEQEVAKLLKAGVIEEGFAKFCTLPVFVIAKRGSTLEAPVGRVLLDARALNNTLAEYKYKATTISDALRYCSDKNLLCVGDIVSYFFTIRVTDESKEYLGFQVGEKRYRFTRLAQGLKTAPQIAQSMMGYVLAGLPVCSYLDDLIVGGTDFDSLFSVFEQTLHRLSANNLCLRPDKTILFRKTVPMLGVIVEAGRKVRPDKSRFRPLLALKYPKNARALKSCICFLSYYRRYIPKFAIRTSHYNEMANEKCPFVWTEENAADIESMYTHLLNNATLSLFDEKRPTKLHVDASQLIGVGAFLAQKEGNYYLPVGYFSANLNKTQKAWSSFHLECLALFSAVRCFESELLSVEKFTVVTDCSSLRYLLSMQAPKAPLDRFIAYLSTFTFDFEVVGTRDNKIPDSLSRLHTVDGDIPLPACLDTEFNAEAPQEGHGAVLQVITRAARRRAAEEVGGPTGQWKSVANTGGLNLLVHPEARVATGSLEVSIQTNLPKLDLQISKPEIKNYDLLPIRAKREAWFPSWGRFNKRLTGTATEADLDIVIDRVNNISHAVIKTESEALARRGARFVFDVSEIEYIYSFPSTSCSVSKDFSTMTLVVLLPVAPIASSWRVVEFEPLDFLHQGLTCRVLEDSVRLAISADGTPLPLHDDPEGTVPVYYLRRHASPEHLSPCLRALAKDDTMEALTEACVLHCEDRRTTTTQHIRGNTYAILNPTVEVQLICNNKVHQRLHQLQDGRHQVDMPCNCLAQTSSTPPETIIELGTICTSTAAVRVSRIWAESNFTAQAAIGGGISYTNYSTEHLPPVHVITPRPPVTGHFWADLPLSGMSHAEFGLWSALSLIIAGLGVFAAVAACCPTTTMTSGLGIVSTLLASCCRNPATPRRLAKPAAAPQPSNDADQQGDTETRQQDDDGGDATLAVTLSRDMGVHVHTTFQ</sequence>
<dbReference type="Pfam" id="PF17917">
    <property type="entry name" value="RT_RNaseH"/>
    <property type="match status" value="1"/>
</dbReference>
<protein>
    <recommendedName>
        <fullName evidence="1">RNA-directed DNA polymerase</fullName>
        <ecNumber evidence="1">2.7.7.49</ecNumber>
    </recommendedName>
</protein>
<dbReference type="GeneID" id="117641625"/>
<gene>
    <name evidence="12" type="primary">LOC117641625</name>
</gene>
<evidence type="ECO:0000256" key="2">
    <source>
        <dbReference type="ARBA" id="ARBA00022679"/>
    </source>
</evidence>
<feature type="domain" description="Reverse transcriptase" evidence="10">
    <location>
        <begin position="555"/>
        <end position="736"/>
    </location>
</feature>
<accession>A0A6P8YEX3</accession>
<dbReference type="Pfam" id="PF00077">
    <property type="entry name" value="RVP"/>
    <property type="match status" value="1"/>
</dbReference>
<dbReference type="Gene3D" id="2.40.70.10">
    <property type="entry name" value="Acid Proteases"/>
    <property type="match status" value="1"/>
</dbReference>
<dbReference type="EC" id="2.7.7.49" evidence="1"/>